<evidence type="ECO:0000313" key="11">
    <source>
        <dbReference type="Proteomes" id="UP000566813"/>
    </source>
</evidence>
<sequence>MKILLAEDDPELAEALVRLFQREGLTIDVARNGEDAVHLGRSEAYDCAVLDLGLPRLDGLEVLREWRRAGLSCPTLILTARDGWSDKEAGFTAGADDYLTKPFLAKELLLRLKALVRRSRGPADRVIRCGRLSQDILSGAFYMGEDILSLTAFETRLLEKLLHNKEIVVQRSSLSDYLYGYADDVESNSLDVIIGRLRRKIGREMIETVRGLGYRLTARQG</sequence>
<keyword evidence="3" id="KW-0805">Transcription regulation</keyword>
<comment type="caution">
    <text evidence="10">The sequence shown here is derived from an EMBL/GenBank/DDBJ whole genome shotgun (WGS) entry which is preliminary data.</text>
</comment>
<dbReference type="FunFam" id="3.40.50.2300:FF:000002">
    <property type="entry name" value="DNA-binding response regulator PhoP"/>
    <property type="match status" value="1"/>
</dbReference>
<dbReference type="PROSITE" id="PS51755">
    <property type="entry name" value="OMPR_PHOB"/>
    <property type="match status" value="1"/>
</dbReference>
<dbReference type="PANTHER" id="PTHR48111:SF37">
    <property type="entry name" value="RESPONSE REGULATOR PROTEIN CARR"/>
    <property type="match status" value="1"/>
</dbReference>
<evidence type="ECO:0000259" key="9">
    <source>
        <dbReference type="PROSITE" id="PS51755"/>
    </source>
</evidence>
<dbReference type="InterPro" id="IPR036388">
    <property type="entry name" value="WH-like_DNA-bd_sf"/>
</dbReference>
<dbReference type="EMBL" id="JACLAW010000004">
    <property type="protein sequence ID" value="MBC2665201.1"/>
    <property type="molecule type" value="Genomic_DNA"/>
</dbReference>
<dbReference type="SMART" id="SM00862">
    <property type="entry name" value="Trans_reg_C"/>
    <property type="match status" value="1"/>
</dbReference>
<evidence type="ECO:0000256" key="2">
    <source>
        <dbReference type="ARBA" id="ARBA00023012"/>
    </source>
</evidence>
<feature type="domain" description="OmpR/PhoB-type" evidence="9">
    <location>
        <begin position="124"/>
        <end position="218"/>
    </location>
</feature>
<dbReference type="RefSeq" id="WP_185663461.1">
    <property type="nucleotide sequence ID" value="NZ_JACLAW010000004.1"/>
</dbReference>
<evidence type="ECO:0000259" key="8">
    <source>
        <dbReference type="PROSITE" id="PS50110"/>
    </source>
</evidence>
<feature type="domain" description="Response regulatory" evidence="8">
    <location>
        <begin position="2"/>
        <end position="116"/>
    </location>
</feature>
<dbReference type="GO" id="GO:0005829">
    <property type="term" value="C:cytosol"/>
    <property type="evidence" value="ECO:0007669"/>
    <property type="project" value="TreeGrafter"/>
</dbReference>
<dbReference type="InterPro" id="IPR001789">
    <property type="entry name" value="Sig_transdc_resp-reg_receiver"/>
</dbReference>
<evidence type="ECO:0000256" key="3">
    <source>
        <dbReference type="ARBA" id="ARBA00023015"/>
    </source>
</evidence>
<dbReference type="GO" id="GO:0000156">
    <property type="term" value="F:phosphorelay response regulator activity"/>
    <property type="evidence" value="ECO:0007669"/>
    <property type="project" value="TreeGrafter"/>
</dbReference>
<keyword evidence="11" id="KW-1185">Reference proteome</keyword>
<dbReference type="InterPro" id="IPR011006">
    <property type="entry name" value="CheY-like_superfamily"/>
</dbReference>
<dbReference type="SUPFAM" id="SSF52172">
    <property type="entry name" value="CheY-like"/>
    <property type="match status" value="1"/>
</dbReference>
<dbReference type="InterPro" id="IPR039420">
    <property type="entry name" value="WalR-like"/>
</dbReference>
<keyword evidence="2" id="KW-0902">Two-component regulatory system</keyword>
<evidence type="ECO:0000256" key="4">
    <source>
        <dbReference type="ARBA" id="ARBA00023125"/>
    </source>
</evidence>
<dbReference type="Pfam" id="PF00072">
    <property type="entry name" value="Response_reg"/>
    <property type="match status" value="1"/>
</dbReference>
<evidence type="ECO:0000313" key="10">
    <source>
        <dbReference type="EMBL" id="MBC2665201.1"/>
    </source>
</evidence>
<keyword evidence="5" id="KW-0804">Transcription</keyword>
<dbReference type="GO" id="GO:0006355">
    <property type="term" value="P:regulation of DNA-templated transcription"/>
    <property type="evidence" value="ECO:0007669"/>
    <property type="project" value="InterPro"/>
</dbReference>
<dbReference type="Gene3D" id="6.10.250.690">
    <property type="match status" value="1"/>
</dbReference>
<dbReference type="Pfam" id="PF00486">
    <property type="entry name" value="Trans_reg_C"/>
    <property type="match status" value="1"/>
</dbReference>
<evidence type="ECO:0000256" key="7">
    <source>
        <dbReference type="PROSITE-ProRule" id="PRU01091"/>
    </source>
</evidence>
<accession>A0A7X1KL41</accession>
<evidence type="ECO:0000256" key="1">
    <source>
        <dbReference type="ARBA" id="ARBA00022553"/>
    </source>
</evidence>
<dbReference type="GO" id="GO:0000976">
    <property type="term" value="F:transcription cis-regulatory region binding"/>
    <property type="evidence" value="ECO:0007669"/>
    <property type="project" value="TreeGrafter"/>
</dbReference>
<name>A0A7X1KL41_9SPHN</name>
<feature type="modified residue" description="4-aspartylphosphate" evidence="6">
    <location>
        <position position="51"/>
    </location>
</feature>
<keyword evidence="1 6" id="KW-0597">Phosphoprotein</keyword>
<keyword evidence="4 7" id="KW-0238">DNA-binding</keyword>
<dbReference type="PANTHER" id="PTHR48111">
    <property type="entry name" value="REGULATOR OF RPOS"/>
    <property type="match status" value="1"/>
</dbReference>
<dbReference type="PROSITE" id="PS50110">
    <property type="entry name" value="RESPONSE_REGULATORY"/>
    <property type="match status" value="1"/>
</dbReference>
<protein>
    <submittedName>
        <fullName evidence="10">Response regulator transcription factor</fullName>
    </submittedName>
</protein>
<evidence type="ECO:0000256" key="5">
    <source>
        <dbReference type="ARBA" id="ARBA00023163"/>
    </source>
</evidence>
<evidence type="ECO:0000256" key="6">
    <source>
        <dbReference type="PROSITE-ProRule" id="PRU00169"/>
    </source>
</evidence>
<dbReference type="CDD" id="cd00383">
    <property type="entry name" value="trans_reg_C"/>
    <property type="match status" value="1"/>
</dbReference>
<dbReference type="AlphaFoldDB" id="A0A7X1KL41"/>
<dbReference type="Gene3D" id="1.10.10.10">
    <property type="entry name" value="Winged helix-like DNA-binding domain superfamily/Winged helix DNA-binding domain"/>
    <property type="match status" value="1"/>
</dbReference>
<dbReference type="GO" id="GO:0032993">
    <property type="term" value="C:protein-DNA complex"/>
    <property type="evidence" value="ECO:0007669"/>
    <property type="project" value="TreeGrafter"/>
</dbReference>
<gene>
    <name evidence="10" type="ORF">H7F51_06695</name>
</gene>
<dbReference type="Gene3D" id="3.40.50.2300">
    <property type="match status" value="1"/>
</dbReference>
<dbReference type="SMART" id="SM00448">
    <property type="entry name" value="REC"/>
    <property type="match status" value="1"/>
</dbReference>
<dbReference type="Proteomes" id="UP000566813">
    <property type="component" value="Unassembled WGS sequence"/>
</dbReference>
<organism evidence="10 11">
    <name type="scientific">Novosphingobium flavum</name>
    <dbReference type="NCBI Taxonomy" id="1778672"/>
    <lineage>
        <taxon>Bacteria</taxon>
        <taxon>Pseudomonadati</taxon>
        <taxon>Pseudomonadota</taxon>
        <taxon>Alphaproteobacteria</taxon>
        <taxon>Sphingomonadales</taxon>
        <taxon>Sphingomonadaceae</taxon>
        <taxon>Novosphingobium</taxon>
    </lineage>
</organism>
<dbReference type="InterPro" id="IPR001867">
    <property type="entry name" value="OmpR/PhoB-type_DNA-bd"/>
</dbReference>
<reference evidence="10 11" key="1">
    <citation type="submission" date="2020-08" db="EMBL/GenBank/DDBJ databases">
        <title>The genome sequence of type strain Novosphingobium flavum NBRC 111647.</title>
        <authorList>
            <person name="Liu Y."/>
        </authorList>
    </citation>
    <scope>NUCLEOTIDE SEQUENCE [LARGE SCALE GENOMIC DNA]</scope>
    <source>
        <strain evidence="10 11">NBRC 111647</strain>
    </source>
</reference>
<proteinExistence type="predicted"/>
<feature type="DNA-binding region" description="OmpR/PhoB-type" evidence="7">
    <location>
        <begin position="124"/>
        <end position="218"/>
    </location>
</feature>